<name>A0A7Y6BXK8_9BACL</name>
<gene>
    <name evidence="2" type="ORF">HP552_16280</name>
</gene>
<dbReference type="Pfam" id="PF15892">
    <property type="entry name" value="BNR_4"/>
    <property type="match status" value="1"/>
</dbReference>
<feature type="signal peptide" evidence="1">
    <location>
        <begin position="1"/>
        <end position="29"/>
    </location>
</feature>
<keyword evidence="1" id="KW-0732">Signal</keyword>
<reference evidence="2 3" key="1">
    <citation type="submission" date="2020-05" db="EMBL/GenBank/DDBJ databases">
        <title>Genome Sequencing of Type Strains.</title>
        <authorList>
            <person name="Lemaire J.F."/>
            <person name="Inderbitzin P."/>
            <person name="Gregorio O.A."/>
            <person name="Collins S.B."/>
            <person name="Wespe N."/>
            <person name="Knight-Connoni V."/>
        </authorList>
    </citation>
    <scope>NUCLEOTIDE SEQUENCE [LARGE SCALE GENOMIC DNA]</scope>
    <source>
        <strain evidence="2 3">LMG 21957</strain>
    </source>
</reference>
<proteinExistence type="predicted"/>
<evidence type="ECO:0008006" key="4">
    <source>
        <dbReference type="Google" id="ProtNLM"/>
    </source>
</evidence>
<organism evidence="2 3">
    <name type="scientific">Paenibacillus xylanilyticus</name>
    <dbReference type="NCBI Taxonomy" id="248903"/>
    <lineage>
        <taxon>Bacteria</taxon>
        <taxon>Bacillati</taxon>
        <taxon>Bacillota</taxon>
        <taxon>Bacilli</taxon>
        <taxon>Bacillales</taxon>
        <taxon>Paenibacillaceae</taxon>
        <taxon>Paenibacillus</taxon>
    </lineage>
</organism>
<keyword evidence="3" id="KW-1185">Reference proteome</keyword>
<accession>A0A7Y6BXK8</accession>
<dbReference type="EMBL" id="JABMCB010000187">
    <property type="protein sequence ID" value="NUU76784.1"/>
    <property type="molecule type" value="Genomic_DNA"/>
</dbReference>
<sequence>MILGRSRFWKIGAAAALLISVLPASTGMAAATLTEVPYVIDSSNQAGWWSPLETYGTGSEYAYLAYNAPGSTENTHTVNIARRDGSGTWSNIPVMNGSVIAEYNDDIGHNQPSIARDGSGRFHVFASMHNDSWRYFRSDTVGGTPQNHSSDMPSFTTFKGTYPVLTTSPNGDVYLLIRSSDDSTGYRPGLLFRWNNAQSSWSQVAVVGANAGRSFYPNDLVFDAQGDLHILFEWSAFVSSALRHDLSYVKYRPSTGTFYKADGSVISSPVSLGNVDIVQSMAPSEAYVKDGGDPGGPGIQSAKLAVDSAGNPKIVYRYREEGSSNFSVKYASYEAGGWNQQTVYNATATRAGIDITWTGSNVRVYYTKYSGTDRAYMAVPNGNGGWTQTSIASGKPIERLSVERNANGIDILYLVDITNRKLYYGRN</sequence>
<evidence type="ECO:0000313" key="2">
    <source>
        <dbReference type="EMBL" id="NUU76784.1"/>
    </source>
</evidence>
<dbReference type="InterPro" id="IPR036278">
    <property type="entry name" value="Sialidase_sf"/>
</dbReference>
<dbReference type="SUPFAM" id="SSF50939">
    <property type="entry name" value="Sialidases"/>
    <property type="match status" value="1"/>
</dbReference>
<evidence type="ECO:0000256" key="1">
    <source>
        <dbReference type="SAM" id="SignalP"/>
    </source>
</evidence>
<dbReference type="Proteomes" id="UP000526125">
    <property type="component" value="Unassembled WGS sequence"/>
</dbReference>
<comment type="caution">
    <text evidence="2">The sequence shown here is derived from an EMBL/GenBank/DDBJ whole genome shotgun (WGS) entry which is preliminary data.</text>
</comment>
<feature type="chain" id="PRO_5031080673" description="BNR repeat-containing family member" evidence="1">
    <location>
        <begin position="30"/>
        <end position="427"/>
    </location>
</feature>
<protein>
    <recommendedName>
        <fullName evidence="4">BNR repeat-containing family member</fullName>
    </recommendedName>
</protein>
<evidence type="ECO:0000313" key="3">
    <source>
        <dbReference type="Proteomes" id="UP000526125"/>
    </source>
</evidence>
<dbReference type="AlphaFoldDB" id="A0A7Y6BXK8"/>